<dbReference type="Gene3D" id="3.20.80.10">
    <property type="entry name" value="Regulatory factor, effector binding domain"/>
    <property type="match status" value="1"/>
</dbReference>
<dbReference type="InterPro" id="IPR029442">
    <property type="entry name" value="GyrI-like"/>
</dbReference>
<dbReference type="InterPro" id="IPR011256">
    <property type="entry name" value="Reg_factor_effector_dom_sf"/>
</dbReference>
<organism evidence="2 3">
    <name type="scientific">Robertmurraya siralis</name>
    <dbReference type="NCBI Taxonomy" id="77777"/>
    <lineage>
        <taxon>Bacteria</taxon>
        <taxon>Bacillati</taxon>
        <taxon>Bacillota</taxon>
        <taxon>Bacilli</taxon>
        <taxon>Bacillales</taxon>
        <taxon>Bacillaceae</taxon>
        <taxon>Robertmurraya</taxon>
    </lineage>
</organism>
<keyword evidence="3" id="KW-1185">Reference proteome</keyword>
<accession>A0A919WHN0</accession>
<dbReference type="EMBL" id="BORC01000002">
    <property type="protein sequence ID" value="GIN61904.1"/>
    <property type="molecule type" value="Genomic_DNA"/>
</dbReference>
<reference evidence="2" key="1">
    <citation type="submission" date="2021-03" db="EMBL/GenBank/DDBJ databases">
        <title>Antimicrobial resistance genes in bacteria isolated from Japanese honey, and their potential for conferring macrolide and lincosamide resistance in the American foulbrood pathogen Paenibacillus larvae.</title>
        <authorList>
            <person name="Okamoto M."/>
            <person name="Kumagai M."/>
            <person name="Kanamori H."/>
            <person name="Takamatsu D."/>
        </authorList>
    </citation>
    <scope>NUCLEOTIDE SEQUENCE</scope>
    <source>
        <strain evidence="2">J27TS8</strain>
    </source>
</reference>
<dbReference type="RefSeq" id="WP_212933542.1">
    <property type="nucleotide sequence ID" value="NZ_BORC01000002.1"/>
</dbReference>
<evidence type="ECO:0000313" key="2">
    <source>
        <dbReference type="EMBL" id="GIN61904.1"/>
    </source>
</evidence>
<dbReference type="AlphaFoldDB" id="A0A919WHN0"/>
<feature type="domain" description="AraC effector-binding" evidence="1">
    <location>
        <begin position="4"/>
        <end position="160"/>
    </location>
</feature>
<dbReference type="Proteomes" id="UP000682111">
    <property type="component" value="Unassembled WGS sequence"/>
</dbReference>
<evidence type="ECO:0000313" key="3">
    <source>
        <dbReference type="Proteomes" id="UP000682111"/>
    </source>
</evidence>
<dbReference type="InterPro" id="IPR010499">
    <property type="entry name" value="AraC_E-bd"/>
</dbReference>
<dbReference type="SUPFAM" id="SSF55136">
    <property type="entry name" value="Probable bacterial effector-binding domain"/>
    <property type="match status" value="1"/>
</dbReference>
<evidence type="ECO:0000259" key="1">
    <source>
        <dbReference type="SMART" id="SM00871"/>
    </source>
</evidence>
<protein>
    <recommendedName>
        <fullName evidence="1">AraC effector-binding domain-containing protein</fullName>
    </recommendedName>
</protein>
<proteinExistence type="predicted"/>
<sequence>MESSRYIVKKLPAYRAIGLKWEGAYSEVAQLKEVINEMSLRIDELKNPLDRNTQLGLSYHLRPDGFVHYSLFEVNEFEEIPPGMVEFYVPELTYVIAHHDKGENIGQSYSDIGIWISKMNYIPYVDASKTYYDPLPIKHERYPRDRDLSYPHFEILIPIENVISKKK</sequence>
<dbReference type="SMART" id="SM00871">
    <property type="entry name" value="AraC_E_bind"/>
    <property type="match status" value="1"/>
</dbReference>
<dbReference type="Pfam" id="PF06445">
    <property type="entry name" value="GyrI-like"/>
    <property type="match status" value="1"/>
</dbReference>
<name>A0A919WHN0_9BACI</name>
<comment type="caution">
    <text evidence="2">The sequence shown here is derived from an EMBL/GenBank/DDBJ whole genome shotgun (WGS) entry which is preliminary data.</text>
</comment>
<gene>
    <name evidence="2" type="ORF">J27TS8_18970</name>
</gene>